<dbReference type="HOGENOM" id="CLU_010595_0_2_1"/>
<dbReference type="AlphaFoldDB" id="W9YYJ9"/>
<dbReference type="PANTHER" id="PTHR43591:SF10">
    <property type="entry name" value="ABC TRANSMEMBRANE TYPE-1 DOMAIN-CONTAINING PROTEIN-RELATED"/>
    <property type="match status" value="1"/>
</dbReference>
<dbReference type="Proteomes" id="UP000019478">
    <property type="component" value="Unassembled WGS sequence"/>
</dbReference>
<dbReference type="EMBL" id="AMGY01000003">
    <property type="protein sequence ID" value="EXJ87354.1"/>
    <property type="molecule type" value="Genomic_DNA"/>
</dbReference>
<evidence type="ECO:0000313" key="3">
    <source>
        <dbReference type="Proteomes" id="UP000019478"/>
    </source>
</evidence>
<dbReference type="PANTHER" id="PTHR43591">
    <property type="entry name" value="METHYLTRANSFERASE"/>
    <property type="match status" value="1"/>
</dbReference>
<dbReference type="SUPFAM" id="SSF53335">
    <property type="entry name" value="S-adenosyl-L-methionine-dependent methyltransferases"/>
    <property type="match status" value="1"/>
</dbReference>
<keyword evidence="3" id="KW-1185">Reference proteome</keyword>
<gene>
    <name evidence="2" type="ORF">A1O3_04313</name>
</gene>
<dbReference type="eggNOG" id="ENOG502S6PS">
    <property type="taxonomic scope" value="Eukaryota"/>
</dbReference>
<name>W9YYJ9_9EURO</name>
<dbReference type="InterPro" id="IPR029063">
    <property type="entry name" value="SAM-dependent_MTases_sf"/>
</dbReference>
<sequence length="320" mass="36044">MARPNVSEAPIEPLHATDYSDTDSGFDEKSLSTASLSSSIYDYEQQYGRTYHAYNAGKYVIPNDEGEKERMDVHYHSLRLTFDNKHFFAPITDPTSILDVGTGTGIWAMDVADDFPGAAVLGTDLSPIQPTWVPPNLEYQVADADEPWDMDNRFDLVHTRFMNGFSIKSWPFFYEQAFRSLKPGGWVENQEFDFNYASDDGTLNPDGPVKAWEKLWSEGIAKFGLTGKCDPELMTRQMREAGFINTTIIPFKLPVGPWPKNGRLRQAGALFMRGLLDGLSGLSLKVFTGALGWTPEELEVLLADVRKEWMSRSTHSYLPM</sequence>
<dbReference type="RefSeq" id="XP_007732633.1">
    <property type="nucleotide sequence ID" value="XM_007734443.1"/>
</dbReference>
<protein>
    <recommendedName>
        <fullName evidence="4">Methyltransferase</fullName>
    </recommendedName>
</protein>
<reference evidence="2 3" key="1">
    <citation type="submission" date="2013-03" db="EMBL/GenBank/DDBJ databases">
        <title>The Genome Sequence of Capronia epimyces CBS 606.96.</title>
        <authorList>
            <consortium name="The Broad Institute Genomics Platform"/>
            <person name="Cuomo C."/>
            <person name="de Hoog S."/>
            <person name="Gorbushina A."/>
            <person name="Walker B."/>
            <person name="Young S.K."/>
            <person name="Zeng Q."/>
            <person name="Gargeya S."/>
            <person name="Fitzgerald M."/>
            <person name="Haas B."/>
            <person name="Abouelleil A."/>
            <person name="Allen A.W."/>
            <person name="Alvarado L."/>
            <person name="Arachchi H.M."/>
            <person name="Berlin A.M."/>
            <person name="Chapman S.B."/>
            <person name="Gainer-Dewar J."/>
            <person name="Goldberg J."/>
            <person name="Griggs A."/>
            <person name="Gujja S."/>
            <person name="Hansen M."/>
            <person name="Howarth C."/>
            <person name="Imamovic A."/>
            <person name="Ireland A."/>
            <person name="Larimer J."/>
            <person name="McCowan C."/>
            <person name="Murphy C."/>
            <person name="Pearson M."/>
            <person name="Poon T.W."/>
            <person name="Priest M."/>
            <person name="Roberts A."/>
            <person name="Saif S."/>
            <person name="Shea T."/>
            <person name="Sisk P."/>
            <person name="Sykes S."/>
            <person name="Wortman J."/>
            <person name="Nusbaum C."/>
            <person name="Birren B."/>
        </authorList>
    </citation>
    <scope>NUCLEOTIDE SEQUENCE [LARGE SCALE GENOMIC DNA]</scope>
    <source>
        <strain evidence="2 3">CBS 606.96</strain>
    </source>
</reference>
<dbReference type="Gene3D" id="3.40.50.150">
    <property type="entry name" value="Vaccinia Virus protein VP39"/>
    <property type="match status" value="1"/>
</dbReference>
<dbReference type="Pfam" id="PF13489">
    <property type="entry name" value="Methyltransf_23"/>
    <property type="match status" value="1"/>
</dbReference>
<accession>W9YYJ9</accession>
<feature type="region of interest" description="Disordered" evidence="1">
    <location>
        <begin position="1"/>
        <end position="27"/>
    </location>
</feature>
<proteinExistence type="predicted"/>
<evidence type="ECO:0000256" key="1">
    <source>
        <dbReference type="SAM" id="MobiDB-lite"/>
    </source>
</evidence>
<dbReference type="GO" id="GO:0008168">
    <property type="term" value="F:methyltransferase activity"/>
    <property type="evidence" value="ECO:0007669"/>
    <property type="project" value="TreeGrafter"/>
</dbReference>
<evidence type="ECO:0008006" key="4">
    <source>
        <dbReference type="Google" id="ProtNLM"/>
    </source>
</evidence>
<evidence type="ECO:0000313" key="2">
    <source>
        <dbReference type="EMBL" id="EXJ87354.1"/>
    </source>
</evidence>
<organism evidence="2 3">
    <name type="scientific">Capronia epimyces CBS 606.96</name>
    <dbReference type="NCBI Taxonomy" id="1182542"/>
    <lineage>
        <taxon>Eukaryota</taxon>
        <taxon>Fungi</taxon>
        <taxon>Dikarya</taxon>
        <taxon>Ascomycota</taxon>
        <taxon>Pezizomycotina</taxon>
        <taxon>Eurotiomycetes</taxon>
        <taxon>Chaetothyriomycetidae</taxon>
        <taxon>Chaetothyriales</taxon>
        <taxon>Herpotrichiellaceae</taxon>
        <taxon>Capronia</taxon>
    </lineage>
</organism>
<dbReference type="STRING" id="1182542.W9YYJ9"/>
<dbReference type="CDD" id="cd02440">
    <property type="entry name" value="AdoMet_MTases"/>
    <property type="match status" value="1"/>
</dbReference>
<dbReference type="GeneID" id="19168433"/>
<comment type="caution">
    <text evidence="2">The sequence shown here is derived from an EMBL/GenBank/DDBJ whole genome shotgun (WGS) entry which is preliminary data.</text>
</comment>
<dbReference type="OrthoDB" id="2013972at2759"/>